<organism evidence="6 7">
    <name type="scientific">Fodinibius salicampi</name>
    <dbReference type="NCBI Taxonomy" id="1920655"/>
    <lineage>
        <taxon>Bacteria</taxon>
        <taxon>Pseudomonadati</taxon>
        <taxon>Balneolota</taxon>
        <taxon>Balneolia</taxon>
        <taxon>Balneolales</taxon>
        <taxon>Balneolaceae</taxon>
        <taxon>Fodinibius</taxon>
    </lineage>
</organism>
<dbReference type="Proteomes" id="UP001207337">
    <property type="component" value="Unassembled WGS sequence"/>
</dbReference>
<evidence type="ECO:0000313" key="6">
    <source>
        <dbReference type="EMBL" id="MCW9714338.1"/>
    </source>
</evidence>
<feature type="transmembrane region" description="Helical" evidence="5">
    <location>
        <begin position="184"/>
        <end position="202"/>
    </location>
</feature>
<comment type="subcellular location">
    <subcellularLocation>
        <location evidence="1">Membrane</location>
        <topology evidence="1">Multi-pass membrane protein</topology>
    </subcellularLocation>
</comment>
<name>A0ABT3Q2L4_9BACT</name>
<keyword evidence="7" id="KW-1185">Reference proteome</keyword>
<sequence length="237" mass="25273">MSQLLFIIGISWLAGFSAFIGSSIAQIEDTPNTEAKQEFIYGIVALGGGILLAAVAYALTPKAIEELGITSLTISFCLGGLIFCFLDAVITKISGQKAQLMAMLLDFIPEAISMGAVFGQNQNLGILLGSFIAAQNLPEGFNSYREMKHSGLSSRKIQIALFAISFIGPIAACLGYFFLQDNNILTASIMSFASGGILYLIFQDIAPQAKMKNHWKPPLGAILGFAIGMIAHKLLGL</sequence>
<evidence type="ECO:0000256" key="4">
    <source>
        <dbReference type="ARBA" id="ARBA00023136"/>
    </source>
</evidence>
<evidence type="ECO:0000256" key="1">
    <source>
        <dbReference type="ARBA" id="ARBA00004141"/>
    </source>
</evidence>
<keyword evidence="4 5" id="KW-0472">Membrane</keyword>
<dbReference type="EMBL" id="JAJNDC010000005">
    <property type="protein sequence ID" value="MCW9714338.1"/>
    <property type="molecule type" value="Genomic_DNA"/>
</dbReference>
<evidence type="ECO:0000313" key="7">
    <source>
        <dbReference type="Proteomes" id="UP001207337"/>
    </source>
</evidence>
<accession>A0ABT3Q2L4</accession>
<evidence type="ECO:0000256" key="5">
    <source>
        <dbReference type="SAM" id="Phobius"/>
    </source>
</evidence>
<evidence type="ECO:0000256" key="3">
    <source>
        <dbReference type="ARBA" id="ARBA00022989"/>
    </source>
</evidence>
<keyword evidence="2 5" id="KW-0812">Transmembrane</keyword>
<keyword evidence="3 5" id="KW-1133">Transmembrane helix</keyword>
<gene>
    <name evidence="6" type="ORF">LQ318_15625</name>
</gene>
<dbReference type="Pfam" id="PF02535">
    <property type="entry name" value="Zip"/>
    <property type="match status" value="1"/>
</dbReference>
<dbReference type="RefSeq" id="WP_265791557.1">
    <property type="nucleotide sequence ID" value="NZ_BAABRS010000005.1"/>
</dbReference>
<feature type="transmembrane region" description="Helical" evidence="5">
    <location>
        <begin position="214"/>
        <end position="235"/>
    </location>
</feature>
<feature type="transmembrane region" description="Helical" evidence="5">
    <location>
        <begin position="71"/>
        <end position="90"/>
    </location>
</feature>
<comment type="caution">
    <text evidence="6">The sequence shown here is derived from an EMBL/GenBank/DDBJ whole genome shotgun (WGS) entry which is preliminary data.</text>
</comment>
<proteinExistence type="predicted"/>
<evidence type="ECO:0000256" key="2">
    <source>
        <dbReference type="ARBA" id="ARBA00022692"/>
    </source>
</evidence>
<dbReference type="InterPro" id="IPR003689">
    <property type="entry name" value="ZIP"/>
</dbReference>
<feature type="transmembrane region" description="Helical" evidence="5">
    <location>
        <begin position="39"/>
        <end position="59"/>
    </location>
</feature>
<feature type="transmembrane region" description="Helical" evidence="5">
    <location>
        <begin position="157"/>
        <end position="178"/>
    </location>
</feature>
<feature type="transmembrane region" description="Helical" evidence="5">
    <location>
        <begin position="6"/>
        <end position="27"/>
    </location>
</feature>
<protein>
    <submittedName>
        <fullName evidence="6">ZIP family metal transporter</fullName>
    </submittedName>
</protein>
<reference evidence="6 7" key="1">
    <citation type="submission" date="2021-11" db="EMBL/GenBank/DDBJ databases">
        <title>Aliifidinibius sp. nov., a new bacterium isolated from saline soil.</title>
        <authorList>
            <person name="Galisteo C."/>
            <person name="De La Haba R."/>
            <person name="Sanchez-Porro C."/>
            <person name="Ventosa A."/>
        </authorList>
    </citation>
    <scope>NUCLEOTIDE SEQUENCE [LARGE SCALE GENOMIC DNA]</scope>
    <source>
        <strain evidence="6 7">KACC 190600</strain>
    </source>
</reference>